<evidence type="ECO:0000256" key="3">
    <source>
        <dbReference type="SAM" id="MobiDB-lite"/>
    </source>
</evidence>
<accession>A0AA95GSJ7</accession>
<feature type="region of interest" description="Disordered" evidence="3">
    <location>
        <begin position="319"/>
        <end position="338"/>
    </location>
</feature>
<keyword evidence="4" id="KW-0614">Plasmid</keyword>
<geneLocation type="plasmid" evidence="4 5">
    <name>paPv17</name>
</geneLocation>
<proteinExistence type="inferred from homology"/>
<evidence type="ECO:0000256" key="2">
    <source>
        <dbReference type="ARBA" id="ARBA00022705"/>
    </source>
</evidence>
<keyword evidence="2" id="KW-0235">DNA replication</keyword>
<dbReference type="Pfam" id="PF01446">
    <property type="entry name" value="Rep_1"/>
    <property type="match status" value="1"/>
</dbReference>
<name>A0AA95GSJ7_9GAMM</name>
<organism evidence="4 5">
    <name type="scientific">Arsenophonus nasoniae</name>
    <name type="common">son-killer infecting Nasonia vitripennis</name>
    <dbReference type="NCBI Taxonomy" id="638"/>
    <lineage>
        <taxon>Bacteria</taxon>
        <taxon>Pseudomonadati</taxon>
        <taxon>Pseudomonadota</taxon>
        <taxon>Gammaproteobacteria</taxon>
        <taxon>Enterobacterales</taxon>
        <taxon>Morganellaceae</taxon>
        <taxon>Arsenophonus</taxon>
    </lineage>
</organism>
<protein>
    <submittedName>
        <fullName evidence="4">Protein rep</fullName>
    </submittedName>
</protein>
<evidence type="ECO:0000313" key="5">
    <source>
        <dbReference type="Proteomes" id="UP001177595"/>
    </source>
</evidence>
<dbReference type="AlphaFoldDB" id="A0AA95GSJ7"/>
<gene>
    <name evidence="4" type="ORF">QE210_21895</name>
</gene>
<dbReference type="Proteomes" id="UP001177595">
    <property type="component" value="Plasmid paPv17"/>
</dbReference>
<dbReference type="InterPro" id="IPR000989">
    <property type="entry name" value="Rep"/>
</dbReference>
<evidence type="ECO:0000313" key="4">
    <source>
        <dbReference type="EMBL" id="WGM04108.1"/>
    </source>
</evidence>
<comment type="similarity">
    <text evidence="1">Belongs to the Gram-positive plasmids replication protein type 1 family.</text>
</comment>
<dbReference type="GO" id="GO:0006260">
    <property type="term" value="P:DNA replication"/>
    <property type="evidence" value="ECO:0007669"/>
    <property type="project" value="UniProtKB-KW"/>
</dbReference>
<reference evidence="4" key="1">
    <citation type="submission" date="2023-04" db="EMBL/GenBank/DDBJ databases">
        <title>Genome dynamics across the evolutionary transition to endosymbiosis.</title>
        <authorList>
            <person name="Siozios S."/>
            <person name="Nadal-Jimenez P."/>
            <person name="Azagi T."/>
            <person name="Sprong H."/>
            <person name="Frost C.L."/>
            <person name="Parratt S.R."/>
            <person name="Taylor G."/>
            <person name="Brettell L."/>
            <person name="Lew K.C."/>
            <person name="Croft L."/>
            <person name="King K.C."/>
            <person name="Brockhurst M.A."/>
            <person name="Hypsa V."/>
            <person name="Novakova E."/>
            <person name="Darby A.C."/>
            <person name="Hurst G.D.D."/>
        </authorList>
    </citation>
    <scope>NUCLEOTIDE SEQUENCE</scope>
    <source>
        <strain evidence="4">APv</strain>
        <plasmid evidence="4">paPv17</plasmid>
    </source>
</reference>
<dbReference type="EMBL" id="CP123521">
    <property type="protein sequence ID" value="WGM04108.1"/>
    <property type="molecule type" value="Genomic_DNA"/>
</dbReference>
<dbReference type="GO" id="GO:0003677">
    <property type="term" value="F:DNA binding"/>
    <property type="evidence" value="ECO:0007669"/>
    <property type="project" value="InterPro"/>
</dbReference>
<dbReference type="RefSeq" id="WP_280627404.1">
    <property type="nucleotide sequence ID" value="NZ_CP123521.1"/>
</dbReference>
<evidence type="ECO:0000256" key="1">
    <source>
        <dbReference type="ARBA" id="ARBA00008909"/>
    </source>
</evidence>
<sequence>MASKCLKHNSTQNCSCCNTHDSSSDDISLVDMSPKDAKWDKKRAQTDVLAEFLSQFSGEKAECKKAHAELLMAFADSVERWQKYADRMFNCSGVLKFALIVSAATGELALKLRGAFFCHFRHCPTCNWRRQLRLLAQFLNYLPVVLQEYPKARWVFMTLTVPNVPIDSLRSELKAMNKAWQRLVKRKEFKPVKGWIRTTEVTREKNREGYAHPHFHCLLMVAPSWFDGKHYTKQSRWAEIWGECMRLDVTPIVDIRAVKGGVDKAMLETTKAFTYSVKPEEMAQDPSWTLKYMEQVHHLRFFAAGGALKDVTKDMRTSDETNEDLIYTDDNPPPPESEDAVIVAFNWRKEAKQFKRFPKGDGKK</sequence>